<gene>
    <name evidence="2" type="ORF">LCGC14_2778230</name>
</gene>
<organism evidence="2">
    <name type="scientific">marine sediment metagenome</name>
    <dbReference type="NCBI Taxonomy" id="412755"/>
    <lineage>
        <taxon>unclassified sequences</taxon>
        <taxon>metagenomes</taxon>
        <taxon>ecological metagenomes</taxon>
    </lineage>
</organism>
<accession>A0A0F9BKQ3</accession>
<reference evidence="2" key="1">
    <citation type="journal article" date="2015" name="Nature">
        <title>Complex archaea that bridge the gap between prokaryotes and eukaryotes.</title>
        <authorList>
            <person name="Spang A."/>
            <person name="Saw J.H."/>
            <person name="Jorgensen S.L."/>
            <person name="Zaremba-Niedzwiedzka K."/>
            <person name="Martijn J."/>
            <person name="Lind A.E."/>
            <person name="van Eijk R."/>
            <person name="Schleper C."/>
            <person name="Guy L."/>
            <person name="Ettema T.J."/>
        </authorList>
    </citation>
    <scope>NUCLEOTIDE SEQUENCE</scope>
</reference>
<comment type="caution">
    <text evidence="2">The sequence shown here is derived from an EMBL/GenBank/DDBJ whole genome shotgun (WGS) entry which is preliminary data.</text>
</comment>
<keyword evidence="1" id="KW-0812">Transmembrane</keyword>
<name>A0A0F9BKQ3_9ZZZZ</name>
<protein>
    <submittedName>
        <fullName evidence="2">Uncharacterized protein</fullName>
    </submittedName>
</protein>
<dbReference type="AlphaFoldDB" id="A0A0F9BKQ3"/>
<proteinExistence type="predicted"/>
<keyword evidence="1" id="KW-0472">Membrane</keyword>
<evidence type="ECO:0000313" key="2">
    <source>
        <dbReference type="EMBL" id="KKK84946.1"/>
    </source>
</evidence>
<keyword evidence="1" id="KW-1133">Transmembrane helix</keyword>
<evidence type="ECO:0000256" key="1">
    <source>
        <dbReference type="SAM" id="Phobius"/>
    </source>
</evidence>
<feature type="transmembrane region" description="Helical" evidence="1">
    <location>
        <begin position="121"/>
        <end position="146"/>
    </location>
</feature>
<sequence length="148" mass="16762">MMPKCIWCYKQNEQVKEVMVPNKGQIWLPLQEGKTFVCPEHEEKFRKFNDYSRRHGRLFMILMGVSFLTMCVSAVASDLWHGNNNYQLGYVFIGSFASMGIVLFIFPFCSQGNIQSFSIAVSIKLVRIVSVVIIALGVIGLIFALLDG</sequence>
<dbReference type="EMBL" id="LAZR01051530">
    <property type="protein sequence ID" value="KKK84946.1"/>
    <property type="molecule type" value="Genomic_DNA"/>
</dbReference>
<feature type="transmembrane region" description="Helical" evidence="1">
    <location>
        <begin position="88"/>
        <end position="109"/>
    </location>
</feature>
<feature type="transmembrane region" description="Helical" evidence="1">
    <location>
        <begin position="56"/>
        <end position="76"/>
    </location>
</feature>